<dbReference type="KEGG" id="nta:107822723"/>
<dbReference type="PANTHER" id="PTHR33240:SF8">
    <property type="entry name" value="OS03G0439900 PROTEIN"/>
    <property type="match status" value="1"/>
</dbReference>
<protein>
    <recommendedName>
        <fullName evidence="3">Reverse transcriptase domain-containing protein</fullName>
    </recommendedName>
</protein>
<dbReference type="OrthoDB" id="1740536at2759"/>
<dbReference type="PaxDb" id="4097-A0A1S4CUH9"/>
<accession>A0A1S4CUH9</accession>
<organism evidence="2">
    <name type="scientific">Nicotiana tabacum</name>
    <name type="common">Common tobacco</name>
    <dbReference type="NCBI Taxonomy" id="4097"/>
    <lineage>
        <taxon>Eukaryota</taxon>
        <taxon>Viridiplantae</taxon>
        <taxon>Streptophyta</taxon>
        <taxon>Embryophyta</taxon>
        <taxon>Tracheophyta</taxon>
        <taxon>Spermatophyta</taxon>
        <taxon>Magnoliopsida</taxon>
        <taxon>eudicotyledons</taxon>
        <taxon>Gunneridae</taxon>
        <taxon>Pentapetalae</taxon>
        <taxon>asterids</taxon>
        <taxon>lamiids</taxon>
        <taxon>Solanales</taxon>
        <taxon>Solanaceae</taxon>
        <taxon>Nicotianoideae</taxon>
        <taxon>Nicotianeae</taxon>
        <taxon>Nicotiana</taxon>
    </lineage>
</organism>
<name>A0A1S4CUH9_TOBAC</name>
<dbReference type="RefSeq" id="XP_016504776.1">
    <property type="nucleotide sequence ID" value="XM_016649290.1"/>
</dbReference>
<gene>
    <name evidence="2" type="primary">LOC107822723</name>
</gene>
<feature type="region of interest" description="Disordered" evidence="1">
    <location>
        <begin position="101"/>
        <end position="161"/>
    </location>
</feature>
<evidence type="ECO:0000313" key="2">
    <source>
        <dbReference type="RefSeq" id="XP_016504776.1"/>
    </source>
</evidence>
<dbReference type="PANTHER" id="PTHR33240">
    <property type="entry name" value="OS08G0508500 PROTEIN"/>
    <property type="match status" value="1"/>
</dbReference>
<sequence length="371" mass="42120">MEDKFATAHVGEKKAEARVNDIFAIKKTSKDGTAKCVRRNGSRSLPKWVKHERIKGNQKIAQQTHEVTPTTWEEIHNAYCAEVRADEDDLNGLTQRLTLVQTEARRDRRNDGRRDQPPRLNRERHQPYVRTTNPPPPRDSIRTGETRHEGTMATKMRSDPSARRSNVLCEFHQERGHKIEDCIGLRQEVVRMLNQGYLKEMISDKGRANFARGRDPSQGLPKPPSPAHTIQMIIGGGDHSVINHVKLTTTHKLKRTVAHEWYDDFEDCIIFKKSDDEGLSFPHYDALVITLCIVDTDVKRIMVEDGSDVCIIHLRVLVQMRLKDRIIPRCITLTGFNNAVEWASGKIALLVLAGGSHAGNHIPRHEPGNSL</sequence>
<proteinExistence type="predicted"/>
<feature type="compositionally biased region" description="Basic and acidic residues" evidence="1">
    <location>
        <begin position="139"/>
        <end position="161"/>
    </location>
</feature>
<reference evidence="2" key="1">
    <citation type="submission" date="2025-08" db="UniProtKB">
        <authorList>
            <consortium name="RefSeq"/>
        </authorList>
    </citation>
    <scope>IDENTIFICATION</scope>
</reference>
<dbReference type="AlphaFoldDB" id="A0A1S4CUH9"/>
<feature type="compositionally biased region" description="Basic and acidic residues" evidence="1">
    <location>
        <begin position="103"/>
        <end position="126"/>
    </location>
</feature>
<evidence type="ECO:0000256" key="1">
    <source>
        <dbReference type="SAM" id="MobiDB-lite"/>
    </source>
</evidence>
<evidence type="ECO:0008006" key="3">
    <source>
        <dbReference type="Google" id="ProtNLM"/>
    </source>
</evidence>